<dbReference type="GO" id="GO:0005096">
    <property type="term" value="F:GTPase activator activity"/>
    <property type="evidence" value="ECO:0000318"/>
    <property type="project" value="GO_Central"/>
</dbReference>
<dbReference type="Pfam" id="PF00566">
    <property type="entry name" value="RabGAP-TBC"/>
    <property type="match status" value="1"/>
</dbReference>
<feature type="compositionally biased region" description="Basic residues" evidence="2">
    <location>
        <begin position="95"/>
        <end position="105"/>
    </location>
</feature>
<feature type="compositionally biased region" description="Polar residues" evidence="2">
    <location>
        <begin position="158"/>
        <end position="179"/>
    </location>
</feature>
<evidence type="ECO:0000256" key="2">
    <source>
        <dbReference type="SAM" id="MobiDB-lite"/>
    </source>
</evidence>
<proteinExistence type="predicted"/>
<feature type="compositionally biased region" description="Polar residues" evidence="2">
    <location>
        <begin position="426"/>
        <end position="440"/>
    </location>
</feature>
<feature type="domain" description="Rab-GAP TBC" evidence="3">
    <location>
        <begin position="1"/>
        <end position="371"/>
    </location>
</feature>
<feature type="region of interest" description="Disordered" evidence="2">
    <location>
        <begin position="73"/>
        <end position="179"/>
    </location>
</feature>
<dbReference type="InterPro" id="IPR045913">
    <property type="entry name" value="TBC20/Gyp8-like"/>
</dbReference>
<evidence type="ECO:0000256" key="1">
    <source>
        <dbReference type="ARBA" id="ARBA00022468"/>
    </source>
</evidence>
<dbReference type="eggNOG" id="KOG2595">
    <property type="taxonomic scope" value="Eukaryota"/>
</dbReference>
<dbReference type="SMART" id="SM00164">
    <property type="entry name" value="TBC"/>
    <property type="match status" value="1"/>
</dbReference>
<reference evidence="4 5" key="1">
    <citation type="journal article" date="2006" name="Nature">
        <title>Insights from the genome of the biotrophic fungal plant pathogen Ustilago maydis.</title>
        <authorList>
            <person name="Kamper J."/>
            <person name="Kahmann R."/>
            <person name="Bolker M."/>
            <person name="Ma L.J."/>
            <person name="Brefort T."/>
            <person name="Saville B.J."/>
            <person name="Banuett F."/>
            <person name="Kronstad J.W."/>
            <person name="Gold S.E."/>
            <person name="Muller O."/>
            <person name="Perlin M.H."/>
            <person name="Wosten H.A."/>
            <person name="de Vries R."/>
            <person name="Ruiz-Herrera J."/>
            <person name="Reynaga-Pena C.G."/>
            <person name="Snetselaar K."/>
            <person name="McCann M."/>
            <person name="Perez-Martin J."/>
            <person name="Feldbrugge M."/>
            <person name="Basse C.W."/>
            <person name="Steinberg G."/>
            <person name="Ibeas J.I."/>
            <person name="Holloman W."/>
            <person name="Guzman P."/>
            <person name="Farman M."/>
            <person name="Stajich J.E."/>
            <person name="Sentandreu R."/>
            <person name="Gonzalez-Prieto J.M."/>
            <person name="Kennell J.C."/>
            <person name="Molina L."/>
            <person name="Schirawski J."/>
            <person name="Mendoza-Mendoza A."/>
            <person name="Greilinger D."/>
            <person name="Munch K."/>
            <person name="Rossel N."/>
            <person name="Scherer M."/>
            <person name="Vranes M."/>
            <person name="Ladendorf O."/>
            <person name="Vincon V."/>
            <person name="Fuchs U."/>
            <person name="Sandrock B."/>
            <person name="Meng S."/>
            <person name="Ho E.C."/>
            <person name="Cahill M.J."/>
            <person name="Boyce K.J."/>
            <person name="Klose J."/>
            <person name="Klosterman S.J."/>
            <person name="Deelstra H.J."/>
            <person name="Ortiz-Castellanos L."/>
            <person name="Li W."/>
            <person name="Sanchez-Alonso P."/>
            <person name="Schreier P.H."/>
            <person name="Hauser-Hahn I."/>
            <person name="Vaupel M."/>
            <person name="Koopmann E."/>
            <person name="Friedrich G."/>
            <person name="Voss H."/>
            <person name="Schluter T."/>
            <person name="Margolis J."/>
            <person name="Platt D."/>
            <person name="Swimmer C."/>
            <person name="Gnirke A."/>
            <person name="Chen F."/>
            <person name="Vysotskaia V."/>
            <person name="Mannhaupt G."/>
            <person name="Guldener U."/>
            <person name="Munsterkotter M."/>
            <person name="Haase D."/>
            <person name="Oesterheld M."/>
            <person name="Mewes H.W."/>
            <person name="Mauceli E.W."/>
            <person name="DeCaprio D."/>
            <person name="Wade C.M."/>
            <person name="Butler J."/>
            <person name="Young S."/>
            <person name="Jaffe D.B."/>
            <person name="Calvo S."/>
            <person name="Nusbaum C."/>
            <person name="Galagan J."/>
            <person name="Birren B.W."/>
        </authorList>
    </citation>
    <scope>NUCLEOTIDE SEQUENCE [LARGE SCALE GENOMIC DNA]</scope>
    <source>
        <strain evidence="5">DSM 14603 / FGSC 9021 / UM521</strain>
    </source>
</reference>
<dbReference type="Gene3D" id="1.10.8.1310">
    <property type="match status" value="1"/>
</dbReference>
<dbReference type="GeneID" id="23565486"/>
<name>A0A0D1CIT0_MYCMD</name>
<accession>A0A0D1CIT0</accession>
<organism evidence="4 5">
    <name type="scientific">Mycosarcoma maydis</name>
    <name type="common">Corn smut fungus</name>
    <name type="synonym">Ustilago maydis</name>
    <dbReference type="NCBI Taxonomy" id="5270"/>
    <lineage>
        <taxon>Eukaryota</taxon>
        <taxon>Fungi</taxon>
        <taxon>Dikarya</taxon>
        <taxon>Basidiomycota</taxon>
        <taxon>Ustilaginomycotina</taxon>
        <taxon>Ustilaginomycetes</taxon>
        <taxon>Ustilaginales</taxon>
        <taxon>Ustilaginaceae</taxon>
        <taxon>Mycosarcoma</taxon>
    </lineage>
</organism>
<feature type="region of interest" description="Disordered" evidence="2">
    <location>
        <begin position="426"/>
        <end position="445"/>
    </location>
</feature>
<evidence type="ECO:0000313" key="4">
    <source>
        <dbReference type="EMBL" id="KIS66868.1"/>
    </source>
</evidence>
<feature type="compositionally biased region" description="Polar residues" evidence="2">
    <location>
        <begin position="108"/>
        <end position="130"/>
    </location>
</feature>
<dbReference type="SUPFAM" id="SSF47923">
    <property type="entry name" value="Ypt/Rab-GAP domain of gyp1p"/>
    <property type="match status" value="2"/>
</dbReference>
<protein>
    <recommendedName>
        <fullName evidence="3">Rab-GAP TBC domain-containing protein</fullName>
    </recommendedName>
</protein>
<sequence length="678" mass="73954">MFESRVEAWLELLGITEDYIQAHASEVPHDKPQATEPPAFQDESDIIKDCSLSSISLDKDGWQMTDAHLFQSEDTPEWSNTGNGSLAADQGWKVVKSKRSTRRRHAETVSTSLTTDSSRPSRAKEGSTTGEHAESPLSSSSSMSPNPNIDNGPPKGSGPNSRHNQMDRTGTSLPLQPFANLSSRDMEQVAKDVERSFIGPAFKSMFIQKPQPQAGNTDADTASAIPQQKQLRRQQLSHLILTTLSHFPSLSYFQGYHDILTVLLLTLSPEPPSPSHLFSSRRTQFILELSAERVSLFLIRDSMTRDLLPIMGQLKILSNLVRASNSHFAETMDRASPSPYFALPWLMTLLTHDAADVKVMQRVMDFVLAYGPAAAIYLCGAILLEAKVEELDAMDEELLEDAAILHTVLGRLPVIVADEDATSRNLQATHSKSTDSAVNQENEHINRDKSLVSTSIYTDPDVELPSLASDRALAASSNSNPAHSVATPTKKGIPLSTLLQAAVRLMERFPLSSDALQAHSIMGPRSVLFTWSEVFDAPSISDGPDDTKRERGQIIEWGPATSLAISALTGPTEQVVQDPHPCTPLEDELVEPEKHVEKDEMALRPRWHLTRGSSADAGPATRMLAVVGLSGLLVAAIYSATASQNRTPSLSTEESKKVLTLIVSLLSNWGRVVGGSPL</sequence>
<dbReference type="GO" id="GO:0006888">
    <property type="term" value="P:endoplasmic reticulum to Golgi vesicle-mediated transport"/>
    <property type="evidence" value="ECO:0000318"/>
    <property type="project" value="GO_Central"/>
</dbReference>
<dbReference type="Proteomes" id="UP000000561">
    <property type="component" value="Chromosome 16"/>
</dbReference>
<dbReference type="PANTHER" id="PTHR20913:SF7">
    <property type="entry name" value="RE60063P"/>
    <property type="match status" value="1"/>
</dbReference>
<dbReference type="AlphaFoldDB" id="A0A0D1CIT0"/>
<dbReference type="Gene3D" id="1.10.472.80">
    <property type="entry name" value="Ypt/Rab-GAP domain of gyp1p, domain 3"/>
    <property type="match status" value="1"/>
</dbReference>
<dbReference type="PROSITE" id="PS50086">
    <property type="entry name" value="TBC_RABGAP"/>
    <property type="match status" value="1"/>
</dbReference>
<dbReference type="InParanoid" id="A0A0D1CIT0"/>
<keyword evidence="1" id="KW-0343">GTPase activation</keyword>
<dbReference type="KEGG" id="uma:UMAG_05653"/>
<evidence type="ECO:0000259" key="3">
    <source>
        <dbReference type="PROSITE" id="PS50086"/>
    </source>
</evidence>
<dbReference type="PANTHER" id="PTHR20913">
    <property type="entry name" value="TBC1 DOMAIN FAMILY MEMBER 20/GTPASE"/>
    <property type="match status" value="1"/>
</dbReference>
<dbReference type="FunFam" id="1.10.8.1310:FF:000012">
    <property type="entry name" value="Chromosome 16, whole genome shotgun sequence"/>
    <property type="match status" value="1"/>
</dbReference>
<dbReference type="GO" id="GO:0005789">
    <property type="term" value="C:endoplasmic reticulum membrane"/>
    <property type="evidence" value="ECO:0000318"/>
    <property type="project" value="GO_Central"/>
</dbReference>
<dbReference type="VEuPathDB" id="FungiDB:UMAG_05653"/>
<keyword evidence="5" id="KW-1185">Reference proteome</keyword>
<gene>
    <name evidence="4" type="ORF">UMAG_05653</name>
</gene>
<dbReference type="STRING" id="237631.A0A0D1CIT0"/>
<dbReference type="InterPro" id="IPR000195">
    <property type="entry name" value="Rab-GAP-TBC_dom"/>
</dbReference>
<dbReference type="RefSeq" id="XP_011391424.1">
    <property type="nucleotide sequence ID" value="XM_011393122.1"/>
</dbReference>
<dbReference type="OrthoDB" id="10249988at2759"/>
<dbReference type="EMBL" id="CM003155">
    <property type="protein sequence ID" value="KIS66868.1"/>
    <property type="molecule type" value="Genomic_DNA"/>
</dbReference>
<evidence type="ECO:0000313" key="5">
    <source>
        <dbReference type="Proteomes" id="UP000000561"/>
    </source>
</evidence>
<dbReference type="InterPro" id="IPR035969">
    <property type="entry name" value="Rab-GAP_TBC_sf"/>
</dbReference>
<feature type="compositionally biased region" description="Low complexity" evidence="2">
    <location>
        <begin position="135"/>
        <end position="147"/>
    </location>
</feature>